<dbReference type="PROSITE" id="PS00631">
    <property type="entry name" value="CYTOSOL_AP"/>
    <property type="match status" value="1"/>
</dbReference>
<evidence type="ECO:0000256" key="7">
    <source>
        <dbReference type="ARBA" id="ARBA00023211"/>
    </source>
</evidence>
<dbReference type="Gene3D" id="3.40.630.10">
    <property type="entry name" value="Zn peptidases"/>
    <property type="match status" value="1"/>
</dbReference>
<dbReference type="PRINTS" id="PR00481">
    <property type="entry name" value="LAMNOPPTDASE"/>
</dbReference>
<feature type="active site" evidence="8">
    <location>
        <position position="262"/>
    </location>
</feature>
<dbReference type="CDD" id="cd00433">
    <property type="entry name" value="Peptidase_M17"/>
    <property type="match status" value="1"/>
</dbReference>
<dbReference type="GO" id="GO:0005737">
    <property type="term" value="C:cytoplasm"/>
    <property type="evidence" value="ECO:0007669"/>
    <property type="project" value="UniProtKB-SubCell"/>
</dbReference>
<dbReference type="GO" id="GO:0070006">
    <property type="term" value="F:metalloaminopeptidase activity"/>
    <property type="evidence" value="ECO:0007669"/>
    <property type="project" value="InterPro"/>
</dbReference>
<comment type="subcellular location">
    <subcellularLocation>
        <location evidence="8">Cytoplasm</location>
    </subcellularLocation>
</comment>
<dbReference type="SUPFAM" id="SSF52949">
    <property type="entry name" value="Macro domain-like"/>
    <property type="match status" value="1"/>
</dbReference>
<keyword evidence="4 8" id="KW-0031">Aminopeptidase</keyword>
<organism evidence="10 11">
    <name type="scientific">Desulfurobacterium atlanticum</name>
    <dbReference type="NCBI Taxonomy" id="240169"/>
    <lineage>
        <taxon>Bacteria</taxon>
        <taxon>Pseudomonadati</taxon>
        <taxon>Aquificota</taxon>
        <taxon>Aquificia</taxon>
        <taxon>Desulfurobacteriales</taxon>
        <taxon>Desulfurobacteriaceae</taxon>
        <taxon>Desulfurobacterium</taxon>
    </lineage>
</organism>
<keyword evidence="7 8" id="KW-0464">Manganese</keyword>
<dbReference type="SUPFAM" id="SSF53187">
    <property type="entry name" value="Zn-dependent exopeptidases"/>
    <property type="match status" value="1"/>
</dbReference>
<gene>
    <name evidence="8" type="primary">pepA</name>
    <name evidence="10" type="ORF">SAMN06265340_10422</name>
</gene>
<dbReference type="GO" id="GO:0006508">
    <property type="term" value="P:proteolysis"/>
    <property type="evidence" value="ECO:0007669"/>
    <property type="project" value="UniProtKB-KW"/>
</dbReference>
<dbReference type="OrthoDB" id="9809354at2"/>
<evidence type="ECO:0000313" key="11">
    <source>
        <dbReference type="Proteomes" id="UP000198405"/>
    </source>
</evidence>
<comment type="catalytic activity">
    <reaction evidence="1 8">
        <text>Release of an N-terminal amino acid, Xaa-|-Yaa-, in which Xaa is preferably Leu, but may be other amino acids including Pro although not Arg or Lys, and Yaa may be Pro. Amino acid amides and methyl esters are also readily hydrolyzed, but rates on arylamides are exceedingly low.</text>
        <dbReference type="EC" id="3.4.11.1"/>
    </reaction>
</comment>
<comment type="similarity">
    <text evidence="3 8">Belongs to the peptidase M17 family.</text>
</comment>
<dbReference type="Gene3D" id="3.40.220.10">
    <property type="entry name" value="Leucine Aminopeptidase, subunit E, domain 1"/>
    <property type="match status" value="1"/>
</dbReference>
<dbReference type="Pfam" id="PF00883">
    <property type="entry name" value="Peptidase_M17"/>
    <property type="match status" value="1"/>
</dbReference>
<protein>
    <recommendedName>
        <fullName evidence="8">Probable cytosol aminopeptidase</fullName>
        <ecNumber evidence="8">3.4.11.1</ecNumber>
    </recommendedName>
    <alternativeName>
        <fullName evidence="8">Leucine aminopeptidase</fullName>
        <shortName evidence="8">LAP</shortName>
        <ecNumber evidence="8">3.4.11.10</ecNumber>
    </alternativeName>
    <alternativeName>
        <fullName evidence="8">Leucyl aminopeptidase</fullName>
    </alternativeName>
</protein>
<feature type="binding site" evidence="8">
    <location>
        <position position="255"/>
    </location>
    <ligand>
        <name>Mn(2+)</name>
        <dbReference type="ChEBI" id="CHEBI:29035"/>
        <label>2</label>
    </ligand>
</feature>
<sequence>MKINYVEKKVALKKGENAIICCFENNRISTEIAEIMKKEGITSEQLKSLGFKGKEGETALIPSSGGKVFIFTGAGKKSEINEEKIRKAIGKGIFEALNRKLKKVAVLNFNIEKKGEDLQKALAEGILLSAYRFNKYLKEKINIEEITVYGKENLKEEFFRGQILGEAANLTRDLVNEPGNVITPQTLAETAKSLSKKYGFKCKIFTEKELEKNRMNGILTVGKGSKNPPCFIHIKYKPENPTKKVVLVGKGVTFDSGGLNLKPEQYMKRMKMDKAGACAVLGIMKAIGEIKPDIEVHALIPAVENMPDGKAYRPDDIIEYKNGVTVEIHSTDAEGRLILADALIYGSELKPDLMIDMATLTGACVVALGNYTTGLFSKDTALAHSLQKLSQKTGEKMWHLPLDEDLKEEIKGTQSDIQNVGKTRFGGAITAALFLQNFVEENVKSWIHLDIAGPAFIEKEWKYYSFGATGQPVRTITEFITKNR</sequence>
<evidence type="ECO:0000256" key="8">
    <source>
        <dbReference type="HAMAP-Rule" id="MF_00181"/>
    </source>
</evidence>
<feature type="binding site" evidence="8">
    <location>
        <position position="250"/>
    </location>
    <ligand>
        <name>Mn(2+)</name>
        <dbReference type="ChEBI" id="CHEBI:29035"/>
        <label>2</label>
    </ligand>
</feature>
<dbReference type="HAMAP" id="MF_00181">
    <property type="entry name" value="Cytosol_peptidase_M17"/>
    <property type="match status" value="1"/>
</dbReference>
<reference evidence="11" key="1">
    <citation type="submission" date="2017-06" db="EMBL/GenBank/DDBJ databases">
        <authorList>
            <person name="Varghese N."/>
            <person name="Submissions S."/>
        </authorList>
    </citation>
    <scope>NUCLEOTIDE SEQUENCE [LARGE SCALE GENOMIC DNA]</scope>
    <source>
        <strain evidence="11">DSM 15668</strain>
    </source>
</reference>
<keyword evidence="11" id="KW-1185">Reference proteome</keyword>
<dbReference type="Pfam" id="PF02789">
    <property type="entry name" value="Peptidase_M17_N"/>
    <property type="match status" value="1"/>
</dbReference>
<dbReference type="InterPro" id="IPR000819">
    <property type="entry name" value="Peptidase_M17_C"/>
</dbReference>
<evidence type="ECO:0000256" key="2">
    <source>
        <dbReference type="ARBA" id="ARBA00000967"/>
    </source>
</evidence>
<name>A0A238YM14_9BACT</name>
<evidence type="ECO:0000259" key="9">
    <source>
        <dbReference type="PROSITE" id="PS00631"/>
    </source>
</evidence>
<evidence type="ECO:0000256" key="5">
    <source>
        <dbReference type="ARBA" id="ARBA00022670"/>
    </source>
</evidence>
<keyword evidence="5 8" id="KW-0645">Protease</keyword>
<dbReference type="InterPro" id="IPR011356">
    <property type="entry name" value="Leucine_aapep/pepB"/>
</dbReference>
<comment type="cofactor">
    <cofactor evidence="8">
        <name>Mn(2+)</name>
        <dbReference type="ChEBI" id="CHEBI:29035"/>
    </cofactor>
    <text evidence="8">Binds 2 manganese ions per subunit.</text>
</comment>
<feature type="binding site" evidence="8">
    <location>
        <position position="334"/>
    </location>
    <ligand>
        <name>Mn(2+)</name>
        <dbReference type="ChEBI" id="CHEBI:29035"/>
        <label>2</label>
    </ligand>
</feature>
<feature type="binding site" evidence="8">
    <location>
        <position position="273"/>
    </location>
    <ligand>
        <name>Mn(2+)</name>
        <dbReference type="ChEBI" id="CHEBI:29035"/>
        <label>2</label>
    </ligand>
</feature>
<dbReference type="InterPro" id="IPR008283">
    <property type="entry name" value="Peptidase_M17_N"/>
</dbReference>
<proteinExistence type="inferred from homology"/>
<keyword evidence="8" id="KW-0963">Cytoplasm</keyword>
<dbReference type="PANTHER" id="PTHR11963:SF23">
    <property type="entry name" value="CYTOSOL AMINOPEPTIDASE"/>
    <property type="match status" value="1"/>
</dbReference>
<dbReference type="PANTHER" id="PTHR11963">
    <property type="entry name" value="LEUCINE AMINOPEPTIDASE-RELATED"/>
    <property type="match status" value="1"/>
</dbReference>
<evidence type="ECO:0000256" key="1">
    <source>
        <dbReference type="ARBA" id="ARBA00000135"/>
    </source>
</evidence>
<keyword evidence="8" id="KW-0479">Metal-binding</keyword>
<evidence type="ECO:0000313" key="10">
    <source>
        <dbReference type="EMBL" id="SNR72080.1"/>
    </source>
</evidence>
<dbReference type="EC" id="3.4.11.10" evidence="8"/>
<evidence type="ECO:0000256" key="4">
    <source>
        <dbReference type="ARBA" id="ARBA00022438"/>
    </source>
</evidence>
<keyword evidence="6 8" id="KW-0378">Hydrolase</keyword>
<feature type="binding site" evidence="8">
    <location>
        <position position="334"/>
    </location>
    <ligand>
        <name>Mn(2+)</name>
        <dbReference type="ChEBI" id="CHEBI:29035"/>
        <label>1</label>
    </ligand>
</feature>
<dbReference type="InterPro" id="IPR043472">
    <property type="entry name" value="Macro_dom-like"/>
</dbReference>
<dbReference type="InterPro" id="IPR023042">
    <property type="entry name" value="Peptidase_M17_leu_NH2_pept"/>
</dbReference>
<feature type="binding site" evidence="8">
    <location>
        <position position="255"/>
    </location>
    <ligand>
        <name>Mn(2+)</name>
        <dbReference type="ChEBI" id="CHEBI:29035"/>
        <label>1</label>
    </ligand>
</feature>
<evidence type="ECO:0000256" key="6">
    <source>
        <dbReference type="ARBA" id="ARBA00022801"/>
    </source>
</evidence>
<dbReference type="RefSeq" id="WP_089322775.1">
    <property type="nucleotide sequence ID" value="NZ_FZOB01000004.1"/>
</dbReference>
<feature type="domain" description="Cytosol aminopeptidase" evidence="9">
    <location>
        <begin position="330"/>
        <end position="337"/>
    </location>
</feature>
<dbReference type="Proteomes" id="UP000198405">
    <property type="component" value="Unassembled WGS sequence"/>
</dbReference>
<accession>A0A238YM14</accession>
<dbReference type="EC" id="3.4.11.1" evidence="8"/>
<dbReference type="NCBIfam" id="NF002073">
    <property type="entry name" value="PRK00913.1-2"/>
    <property type="match status" value="1"/>
</dbReference>
<dbReference type="AlphaFoldDB" id="A0A238YM14"/>
<evidence type="ECO:0000256" key="3">
    <source>
        <dbReference type="ARBA" id="ARBA00009528"/>
    </source>
</evidence>
<comment type="catalytic activity">
    <reaction evidence="2 8">
        <text>Release of an N-terminal amino acid, preferentially leucine, but not glutamic or aspartic acids.</text>
        <dbReference type="EC" id="3.4.11.10"/>
    </reaction>
</comment>
<dbReference type="EMBL" id="FZOB01000004">
    <property type="protein sequence ID" value="SNR72080.1"/>
    <property type="molecule type" value="Genomic_DNA"/>
</dbReference>
<dbReference type="GO" id="GO:0030145">
    <property type="term" value="F:manganese ion binding"/>
    <property type="evidence" value="ECO:0007669"/>
    <property type="project" value="UniProtKB-UniRule"/>
</dbReference>
<comment type="function">
    <text evidence="8">Presumably involved in the processing and regular turnover of intracellular proteins. Catalyzes the removal of unsubstituted N-terminal amino acids from various peptides.</text>
</comment>
<feature type="binding site" evidence="8">
    <location>
        <position position="332"/>
    </location>
    <ligand>
        <name>Mn(2+)</name>
        <dbReference type="ChEBI" id="CHEBI:29035"/>
        <label>1</label>
    </ligand>
</feature>
<feature type="active site" evidence="8">
    <location>
        <position position="336"/>
    </location>
</feature>